<keyword evidence="1" id="KW-0812">Transmembrane</keyword>
<name>A0ABS6EI81_9CLOT</name>
<proteinExistence type="predicted"/>
<keyword evidence="1" id="KW-0472">Membrane</keyword>
<reference evidence="2 3" key="1">
    <citation type="submission" date="2021-06" db="EMBL/GenBank/DDBJ databases">
        <authorList>
            <person name="Sun Q."/>
            <person name="Li D."/>
        </authorList>
    </citation>
    <scope>NUCLEOTIDE SEQUENCE [LARGE SCALE GENOMIC DNA]</scope>
    <source>
        <strain evidence="2 3">MSJ-11</strain>
    </source>
</reference>
<feature type="transmembrane region" description="Helical" evidence="1">
    <location>
        <begin position="56"/>
        <end position="76"/>
    </location>
</feature>
<accession>A0ABS6EI81</accession>
<keyword evidence="1" id="KW-1133">Transmembrane helix</keyword>
<comment type="caution">
    <text evidence="2">The sequence shown here is derived from an EMBL/GenBank/DDBJ whole genome shotgun (WGS) entry which is preliminary data.</text>
</comment>
<evidence type="ECO:0008006" key="4">
    <source>
        <dbReference type="Google" id="ProtNLM"/>
    </source>
</evidence>
<evidence type="ECO:0000313" key="2">
    <source>
        <dbReference type="EMBL" id="MBU5484104.1"/>
    </source>
</evidence>
<organism evidence="2 3">
    <name type="scientific">Clostridium mobile</name>
    <dbReference type="NCBI Taxonomy" id="2841512"/>
    <lineage>
        <taxon>Bacteria</taxon>
        <taxon>Bacillati</taxon>
        <taxon>Bacillota</taxon>
        <taxon>Clostridia</taxon>
        <taxon>Eubacteriales</taxon>
        <taxon>Clostridiaceae</taxon>
        <taxon>Clostridium</taxon>
    </lineage>
</organism>
<evidence type="ECO:0000313" key="3">
    <source>
        <dbReference type="Proteomes" id="UP000726170"/>
    </source>
</evidence>
<evidence type="ECO:0000256" key="1">
    <source>
        <dbReference type="SAM" id="Phobius"/>
    </source>
</evidence>
<dbReference type="RefSeq" id="WP_216438597.1">
    <property type="nucleotide sequence ID" value="NZ_JAHLQF010000002.1"/>
</dbReference>
<gene>
    <name evidence="2" type="ORF">KQI86_07160</name>
</gene>
<dbReference type="Proteomes" id="UP000726170">
    <property type="component" value="Unassembled WGS sequence"/>
</dbReference>
<sequence>MDNNIKNEIEKINIPSTLRSKSLEGIKIAKSEIENKKEKNNGNIKNNRRIKNKGSIVAATIAVMLIIGVGGSRTALGKKIGGYFKDITNWKGAVTGIEYNDATDEVEIKGEWTKVDSTKNMVNLEVKLLKSDIFPYKLTQAMTLGEYKIVTSSGRVINENEIVVKPEKEEEFTFEIEDKHKLLSPSKGEDKESKTFKGGLIIDENLINSEESITIIIDSLYSHAKAEAPLEIKGQWEIEVPIK</sequence>
<protein>
    <recommendedName>
        <fullName evidence="4">DUF4179 domain-containing protein</fullName>
    </recommendedName>
</protein>
<dbReference type="EMBL" id="JAHLQF010000002">
    <property type="protein sequence ID" value="MBU5484104.1"/>
    <property type="molecule type" value="Genomic_DNA"/>
</dbReference>
<keyword evidence="3" id="KW-1185">Reference proteome</keyword>